<evidence type="ECO:0000313" key="2">
    <source>
        <dbReference type="Proteomes" id="UP000730481"/>
    </source>
</evidence>
<comment type="caution">
    <text evidence="1">The sequence shown here is derived from an EMBL/GenBank/DDBJ whole genome shotgun (WGS) entry which is preliminary data.</text>
</comment>
<protein>
    <submittedName>
        <fullName evidence="1">Uncharacterized protein</fullName>
    </submittedName>
</protein>
<sequence length="256" mass="28875">MQNVSSSALRQMQKVLEGTLIDLNYQGDDGKYIYYAIGLPSGGKTPEEPSITWDELLTQHGNRFHNLFTRCKGPADLKTEFLLHLNSEQLQVSADKGCASCSLIRARTHFLLPEQSQTHGFTLPIIKSRFLGVGNQFFSILFNSSGHDSILHGDQISRESDIRLDGPSHGPDAWQEGQFEQTPDTSRIIKWLKTCRETHHDCNKRLRRLSKIFPGQPRRLLRIGQNNQGLGMVYLEEYDTKACQGPSNGYATLSHC</sequence>
<dbReference type="AlphaFoldDB" id="A0A9P5ADT3"/>
<proteinExistence type="predicted"/>
<gene>
    <name evidence="1" type="ORF">FBEOM_9586</name>
</gene>
<accession>A0A9P5ADT3</accession>
<name>A0A9P5ADT3_9HYPO</name>
<dbReference type="Proteomes" id="UP000730481">
    <property type="component" value="Unassembled WGS sequence"/>
</dbReference>
<evidence type="ECO:0000313" key="1">
    <source>
        <dbReference type="EMBL" id="KAF4336544.1"/>
    </source>
</evidence>
<reference evidence="1" key="1">
    <citation type="journal article" date="2017" name="Mycologia">
        <title>Fusarium algeriense, sp. nov., a novel toxigenic crown rot pathogen of durum wheat from Algeria is nested in the Fusarium burgessii species complex.</title>
        <authorList>
            <person name="Laraba I."/>
            <person name="Keddad A."/>
            <person name="Boureghda H."/>
            <person name="Abdallah N."/>
            <person name="Vaughan M.M."/>
            <person name="Proctor R.H."/>
            <person name="Busman M."/>
            <person name="O'Donnell K."/>
        </authorList>
    </citation>
    <scope>NUCLEOTIDE SEQUENCE</scope>
    <source>
        <strain evidence="1">NRRL 25174</strain>
    </source>
</reference>
<dbReference type="EMBL" id="PVQB02000488">
    <property type="protein sequence ID" value="KAF4336544.1"/>
    <property type="molecule type" value="Genomic_DNA"/>
</dbReference>
<reference evidence="1" key="2">
    <citation type="submission" date="2020-02" db="EMBL/GenBank/DDBJ databases">
        <title>Identification and distribution of gene clusters putatively required for synthesis of sphingolipid metabolism inhibitors in phylogenetically diverse species of the filamentous fungus Fusarium.</title>
        <authorList>
            <person name="Kim H.-S."/>
            <person name="Busman M."/>
            <person name="Brown D.W."/>
            <person name="Divon H."/>
            <person name="Uhlig S."/>
            <person name="Proctor R.H."/>
        </authorList>
    </citation>
    <scope>NUCLEOTIDE SEQUENCE</scope>
    <source>
        <strain evidence="1">NRRL 25174</strain>
    </source>
</reference>
<organism evidence="1 2">
    <name type="scientific">Fusarium beomiforme</name>
    <dbReference type="NCBI Taxonomy" id="44412"/>
    <lineage>
        <taxon>Eukaryota</taxon>
        <taxon>Fungi</taxon>
        <taxon>Dikarya</taxon>
        <taxon>Ascomycota</taxon>
        <taxon>Pezizomycotina</taxon>
        <taxon>Sordariomycetes</taxon>
        <taxon>Hypocreomycetidae</taxon>
        <taxon>Hypocreales</taxon>
        <taxon>Nectriaceae</taxon>
        <taxon>Fusarium</taxon>
        <taxon>Fusarium burgessii species complex</taxon>
    </lineage>
</organism>
<keyword evidence="2" id="KW-1185">Reference proteome</keyword>